<sequence>MKTPHTYASNPQGSGPTLGDAIRCSNTASECSTARTVSTATDLKYCKSDSDSNRSVSHSEKHHSNTSLGNNYKLIPNRCNEKCASNLLNTENDDNVSRVSKVSNCFPKIDIGGKLYYFLKG</sequence>
<feature type="compositionally biased region" description="Basic and acidic residues" evidence="1">
    <location>
        <begin position="48"/>
        <end position="63"/>
    </location>
</feature>
<evidence type="ECO:0000256" key="1">
    <source>
        <dbReference type="SAM" id="MobiDB-lite"/>
    </source>
</evidence>
<organism evidence="2 3">
    <name type="scientific">Schistosoma mattheei</name>
    <dbReference type="NCBI Taxonomy" id="31246"/>
    <lineage>
        <taxon>Eukaryota</taxon>
        <taxon>Metazoa</taxon>
        <taxon>Spiralia</taxon>
        <taxon>Lophotrochozoa</taxon>
        <taxon>Platyhelminthes</taxon>
        <taxon>Trematoda</taxon>
        <taxon>Digenea</taxon>
        <taxon>Strigeidida</taxon>
        <taxon>Schistosomatoidea</taxon>
        <taxon>Schistosomatidae</taxon>
        <taxon>Schistosoma</taxon>
    </lineage>
</organism>
<reference evidence="2 3" key="1">
    <citation type="submission" date="2018-11" db="EMBL/GenBank/DDBJ databases">
        <authorList>
            <consortium name="Pathogen Informatics"/>
        </authorList>
    </citation>
    <scope>NUCLEOTIDE SEQUENCE [LARGE SCALE GENOMIC DNA]</scope>
    <source>
        <strain>Denwood</strain>
        <strain evidence="3">Zambia</strain>
    </source>
</reference>
<evidence type="ECO:0000313" key="3">
    <source>
        <dbReference type="Proteomes" id="UP000269396"/>
    </source>
</evidence>
<name>A0A183NJ68_9TREM</name>
<accession>A0A183NJ68</accession>
<feature type="region of interest" description="Disordered" evidence="1">
    <location>
        <begin position="48"/>
        <end position="71"/>
    </location>
</feature>
<dbReference type="EMBL" id="UZAL01002784">
    <property type="protein sequence ID" value="VDO84674.1"/>
    <property type="molecule type" value="Genomic_DNA"/>
</dbReference>
<dbReference type="STRING" id="31246.A0A183NJ68"/>
<proteinExistence type="predicted"/>
<keyword evidence="3" id="KW-1185">Reference proteome</keyword>
<protein>
    <submittedName>
        <fullName evidence="2">Uncharacterized protein</fullName>
    </submittedName>
</protein>
<evidence type="ECO:0000313" key="2">
    <source>
        <dbReference type="EMBL" id="VDO84674.1"/>
    </source>
</evidence>
<dbReference type="AlphaFoldDB" id="A0A183NJ68"/>
<dbReference type="Proteomes" id="UP000269396">
    <property type="component" value="Unassembled WGS sequence"/>
</dbReference>
<gene>
    <name evidence="2" type="ORF">SMTD_LOCUS2154</name>
</gene>